<dbReference type="PANTHER" id="PTHR47999">
    <property type="entry name" value="TRANSCRIPTION FACTOR MYB8-RELATED-RELATED"/>
    <property type="match status" value="1"/>
</dbReference>
<keyword evidence="2" id="KW-0238">DNA-binding</keyword>
<dbReference type="CDD" id="cd00167">
    <property type="entry name" value="SANT"/>
    <property type="match status" value="2"/>
</dbReference>
<feature type="domain" description="Myb-like" evidence="5">
    <location>
        <begin position="62"/>
        <end position="112"/>
    </location>
</feature>
<keyword evidence="7" id="KW-1185">Reference proteome</keyword>
<dbReference type="PROSITE" id="PS51294">
    <property type="entry name" value="HTH_MYB"/>
    <property type="match status" value="2"/>
</dbReference>
<evidence type="ECO:0000313" key="8">
    <source>
        <dbReference type="RefSeq" id="XP_008220563.1"/>
    </source>
</evidence>
<dbReference type="RefSeq" id="XP_008220563.1">
    <property type="nucleotide sequence ID" value="XM_008222341.2"/>
</dbReference>
<dbReference type="PROSITE" id="PS50090">
    <property type="entry name" value="MYB_LIKE"/>
    <property type="match status" value="2"/>
</dbReference>
<feature type="region of interest" description="Disordered" evidence="4">
    <location>
        <begin position="146"/>
        <end position="170"/>
    </location>
</feature>
<evidence type="ECO:0000259" key="6">
    <source>
        <dbReference type="PROSITE" id="PS51294"/>
    </source>
</evidence>
<dbReference type="Gene3D" id="1.10.10.60">
    <property type="entry name" value="Homeodomain-like"/>
    <property type="match status" value="2"/>
</dbReference>
<proteinExistence type="predicted"/>
<dbReference type="InterPro" id="IPR001005">
    <property type="entry name" value="SANT/Myb"/>
</dbReference>
<dbReference type="Proteomes" id="UP000694861">
    <property type="component" value="Linkage group LG2"/>
</dbReference>
<dbReference type="InterPro" id="IPR009057">
    <property type="entry name" value="Homeodomain-like_sf"/>
</dbReference>
<dbReference type="InterPro" id="IPR015495">
    <property type="entry name" value="Myb_TF_plants"/>
</dbReference>
<dbReference type="PANTHER" id="PTHR47999:SF96">
    <property type="entry name" value="TRANSCRIPTION REPRESSOR MYB6-LIKE"/>
    <property type="match status" value="1"/>
</dbReference>
<dbReference type="SMART" id="SM00717">
    <property type="entry name" value="SANT"/>
    <property type="match status" value="2"/>
</dbReference>
<evidence type="ECO:0000256" key="4">
    <source>
        <dbReference type="SAM" id="MobiDB-lite"/>
    </source>
</evidence>
<dbReference type="GeneID" id="103320632"/>
<evidence type="ECO:0000256" key="1">
    <source>
        <dbReference type="ARBA" id="ARBA00004123"/>
    </source>
</evidence>
<organism evidence="7 8">
    <name type="scientific">Prunus mume</name>
    <name type="common">Japanese apricot</name>
    <name type="synonym">Armeniaca mume</name>
    <dbReference type="NCBI Taxonomy" id="102107"/>
    <lineage>
        <taxon>Eukaryota</taxon>
        <taxon>Viridiplantae</taxon>
        <taxon>Streptophyta</taxon>
        <taxon>Embryophyta</taxon>
        <taxon>Tracheophyta</taxon>
        <taxon>Spermatophyta</taxon>
        <taxon>Magnoliopsida</taxon>
        <taxon>eudicotyledons</taxon>
        <taxon>Gunneridae</taxon>
        <taxon>Pentapetalae</taxon>
        <taxon>rosids</taxon>
        <taxon>fabids</taxon>
        <taxon>Rosales</taxon>
        <taxon>Rosaceae</taxon>
        <taxon>Amygdaloideae</taxon>
        <taxon>Amygdaleae</taxon>
        <taxon>Prunus</taxon>
    </lineage>
</organism>
<gene>
    <name evidence="8" type="primary">LOC103320632</name>
</gene>
<reference evidence="8" key="2">
    <citation type="submission" date="2025-08" db="UniProtKB">
        <authorList>
            <consortium name="RefSeq"/>
        </authorList>
    </citation>
    <scope>IDENTIFICATION</scope>
</reference>
<reference evidence="7" key="1">
    <citation type="journal article" date="2012" name="Nat. Commun.">
        <title>The genome of Prunus mume.</title>
        <authorList>
            <person name="Zhang Q."/>
            <person name="Chen W."/>
            <person name="Sun L."/>
            <person name="Zhao F."/>
            <person name="Huang B."/>
            <person name="Yang W."/>
            <person name="Tao Y."/>
            <person name="Wang J."/>
            <person name="Yuan Z."/>
            <person name="Fan G."/>
            <person name="Xing Z."/>
            <person name="Han C."/>
            <person name="Pan H."/>
            <person name="Zhong X."/>
            <person name="Shi W."/>
            <person name="Liang X."/>
            <person name="Du D."/>
            <person name="Sun F."/>
            <person name="Xu Z."/>
            <person name="Hao R."/>
            <person name="Lv T."/>
            <person name="Lv Y."/>
            <person name="Zheng Z."/>
            <person name="Sun M."/>
            <person name="Luo L."/>
            <person name="Cai M."/>
            <person name="Gao Y."/>
            <person name="Wang J."/>
            <person name="Yin Y."/>
            <person name="Xu X."/>
            <person name="Cheng T."/>
            <person name="Wang J."/>
        </authorList>
    </citation>
    <scope>NUCLEOTIDE SEQUENCE [LARGE SCALE GENOMIC DNA]</scope>
</reference>
<evidence type="ECO:0000313" key="7">
    <source>
        <dbReference type="Proteomes" id="UP000694861"/>
    </source>
</evidence>
<dbReference type="InterPro" id="IPR017930">
    <property type="entry name" value="Myb_dom"/>
</dbReference>
<keyword evidence="3" id="KW-0539">Nucleus</keyword>
<evidence type="ECO:0000256" key="3">
    <source>
        <dbReference type="ARBA" id="ARBA00023242"/>
    </source>
</evidence>
<feature type="domain" description="HTH myb-type" evidence="6">
    <location>
        <begin position="9"/>
        <end position="65"/>
    </location>
</feature>
<feature type="compositionally biased region" description="Low complexity" evidence="4">
    <location>
        <begin position="155"/>
        <end position="167"/>
    </location>
</feature>
<dbReference type="SUPFAM" id="SSF46689">
    <property type="entry name" value="Homeodomain-like"/>
    <property type="match status" value="1"/>
</dbReference>
<sequence>MGRRPCCSKEGVKRGPWTAQEDKLLADYIRAHGEGKWSSVPKQAGLKRCGKSCRLRWLNYLRPNIKRGNITQDEEDLIIRLHKLLGNRWSLIAGRIPGRTDNEIKNYWNTNLCKEPPPNNFVPCRPSKEASSDPQLQSKAEIKLSNVPKYNNQNGESECSEGSLSSLATTREEEDYSSHDLWMNFYTREMSLSQFLDTDFSNLSNLFAEVIVGGYSSTKAMHDDDVDADFGAQLAAFTDLADEWIMQ</sequence>
<dbReference type="Pfam" id="PF00249">
    <property type="entry name" value="Myb_DNA-binding"/>
    <property type="match status" value="2"/>
</dbReference>
<comment type="subcellular location">
    <subcellularLocation>
        <location evidence="1">Nucleus</location>
    </subcellularLocation>
</comment>
<evidence type="ECO:0000256" key="2">
    <source>
        <dbReference type="ARBA" id="ARBA00023125"/>
    </source>
</evidence>
<name>A0ABM0N792_PRUMU</name>
<protein>
    <submittedName>
        <fullName evidence="8">Transcription factor WER-like</fullName>
    </submittedName>
</protein>
<accession>A0ABM0N792</accession>
<feature type="domain" description="Myb-like" evidence="5">
    <location>
        <begin position="9"/>
        <end position="61"/>
    </location>
</feature>
<feature type="domain" description="HTH myb-type" evidence="6">
    <location>
        <begin position="66"/>
        <end position="116"/>
    </location>
</feature>
<evidence type="ECO:0000259" key="5">
    <source>
        <dbReference type="PROSITE" id="PS50090"/>
    </source>
</evidence>